<dbReference type="Proteomes" id="UP000294829">
    <property type="component" value="Unassembled WGS sequence"/>
</dbReference>
<dbReference type="InterPro" id="IPR017850">
    <property type="entry name" value="Alkaline_phosphatase_core_sf"/>
</dbReference>
<evidence type="ECO:0000313" key="5">
    <source>
        <dbReference type="Proteomes" id="UP000294829"/>
    </source>
</evidence>
<dbReference type="OrthoDB" id="9770871at2"/>
<evidence type="ECO:0000256" key="1">
    <source>
        <dbReference type="ARBA" id="ARBA00009717"/>
    </source>
</evidence>
<evidence type="ECO:0000313" key="4">
    <source>
        <dbReference type="EMBL" id="TDK63537.1"/>
    </source>
</evidence>
<evidence type="ECO:0000256" key="2">
    <source>
        <dbReference type="ARBA" id="ARBA00012018"/>
    </source>
</evidence>
<dbReference type="NCBIfam" id="TIGR03397">
    <property type="entry name" value="acid_phos_Burk"/>
    <property type="match status" value="1"/>
</dbReference>
<dbReference type="CDD" id="cd16013">
    <property type="entry name" value="AcpA"/>
    <property type="match status" value="1"/>
</dbReference>
<dbReference type="InterPro" id="IPR007312">
    <property type="entry name" value="Phosphoesterase"/>
</dbReference>
<organism evidence="4 5">
    <name type="scientific">Sapientia aquatica</name>
    <dbReference type="NCBI Taxonomy" id="1549640"/>
    <lineage>
        <taxon>Bacteria</taxon>
        <taxon>Pseudomonadati</taxon>
        <taxon>Pseudomonadota</taxon>
        <taxon>Betaproteobacteria</taxon>
        <taxon>Burkholderiales</taxon>
        <taxon>Oxalobacteraceae</taxon>
        <taxon>Sapientia</taxon>
    </lineage>
</organism>
<dbReference type="PANTHER" id="PTHR31956:SF1">
    <property type="entry name" value="NON-SPECIFIC PHOSPHOLIPASE C1"/>
    <property type="match status" value="1"/>
</dbReference>
<dbReference type="RefSeq" id="WP_133330032.1">
    <property type="nucleotide sequence ID" value="NZ_SMYL01000009.1"/>
</dbReference>
<dbReference type="AlphaFoldDB" id="A0A4R5VWT6"/>
<comment type="similarity">
    <text evidence="1">Belongs to the bacterial phospholipase C family.</text>
</comment>
<gene>
    <name evidence="4" type="primary">acpA</name>
    <name evidence="4" type="ORF">E2I14_15155</name>
</gene>
<dbReference type="InterPro" id="IPR017768">
    <property type="entry name" value="AcpA"/>
</dbReference>
<comment type="caution">
    <text evidence="4">The sequence shown here is derived from an EMBL/GenBank/DDBJ whole genome shotgun (WGS) entry which is preliminary data.</text>
</comment>
<dbReference type="PANTHER" id="PTHR31956">
    <property type="entry name" value="NON-SPECIFIC PHOSPHOLIPASE C4-RELATED"/>
    <property type="match status" value="1"/>
</dbReference>
<dbReference type="EMBL" id="SMYL01000009">
    <property type="protein sequence ID" value="TDK63537.1"/>
    <property type="molecule type" value="Genomic_DNA"/>
</dbReference>
<dbReference type="GO" id="GO:0034480">
    <property type="term" value="F:phosphatidylcholine phospholipase C activity"/>
    <property type="evidence" value="ECO:0007669"/>
    <property type="project" value="UniProtKB-EC"/>
</dbReference>
<dbReference type="GO" id="GO:0003993">
    <property type="term" value="F:acid phosphatase activity"/>
    <property type="evidence" value="ECO:0007669"/>
    <property type="project" value="InterPro"/>
</dbReference>
<dbReference type="EC" id="3.1.4.3" evidence="2"/>
<protein>
    <recommendedName>
        <fullName evidence="2">phospholipase C</fullName>
        <ecNumber evidence="2">3.1.4.3</ecNumber>
    </recommendedName>
</protein>
<sequence length="555" mass="60040">MQNKDQSPIATNPDIVQNPSRRRLLQAGAAASALSSVGALAGTAEPQVAATIGTSLSAKLKANIKNVVVIYLENRSFTNLFANFPGESKSLSDLSVAEYQQKDRNGQVLSELPKIWGGLVPQSQTLGGKQYHIDENNISGLPNAPFALTDGEGKPLPEGLITRDLCHLFYQNQMQINGGKNDQFVAWADSGGLVMGHYGATQRNLGLWQVAQQYTMCDHFFMSAFGGSYLNHQFLISARAPFYPDAENSPAKNKIAVTEDGPTGTRLALDKDSPASAIDGKPKYVRDGAITPDGYAINTMAPPFQPSYIKPADNGDPHLADPNNASTLPPQNYATIGDVLSQKGVSWAWYAGAWQEALDSKGGGPRPNFQYHHQPFNYFQQFAPGTAARAQHLRDGGTGDSPISNKFLADVVAGKLPAVTFYKPQGNLNMHAGYSDIESGDQHVVNVIEHLKHSPQWKNMLVVITFDENGGWWDHVAPPKGDRWGPGTRVPAIIVSPFAKKGNVDHTFYDTTSILRFITRLHDLPVLEGIATRNAAFAARGALPPGDLTGALRFA</sequence>
<dbReference type="PROSITE" id="PS51318">
    <property type="entry name" value="TAT"/>
    <property type="match status" value="1"/>
</dbReference>
<name>A0A4R5VWT6_9BURK</name>
<keyword evidence="3" id="KW-0378">Hydrolase</keyword>
<dbReference type="Pfam" id="PF04185">
    <property type="entry name" value="Phosphoesterase"/>
    <property type="match status" value="1"/>
</dbReference>
<proteinExistence type="inferred from homology"/>
<dbReference type="InterPro" id="IPR006311">
    <property type="entry name" value="TAT_signal"/>
</dbReference>
<reference evidence="4 5" key="1">
    <citation type="submission" date="2019-03" db="EMBL/GenBank/DDBJ databases">
        <title>Sapientia aquatica gen. nov., sp. nov., isolated from a crater lake.</title>
        <authorList>
            <person name="Felfoldi T."/>
            <person name="Szabo A."/>
            <person name="Toth E."/>
            <person name="Schumann P."/>
            <person name="Keki Z."/>
            <person name="Marialigeti K."/>
            <person name="Mathe I."/>
        </authorList>
    </citation>
    <scope>NUCLEOTIDE SEQUENCE [LARGE SCALE GENOMIC DNA]</scope>
    <source>
        <strain evidence="4 5">SA-152</strain>
    </source>
</reference>
<accession>A0A4R5VWT6</accession>
<dbReference type="SUPFAM" id="SSF53649">
    <property type="entry name" value="Alkaline phosphatase-like"/>
    <property type="match status" value="1"/>
</dbReference>
<dbReference type="Gene3D" id="3.40.720.10">
    <property type="entry name" value="Alkaline Phosphatase, subunit A"/>
    <property type="match status" value="2"/>
</dbReference>
<evidence type="ECO:0000256" key="3">
    <source>
        <dbReference type="ARBA" id="ARBA00022801"/>
    </source>
</evidence>
<keyword evidence="5" id="KW-1185">Reference proteome</keyword>